<dbReference type="AlphaFoldDB" id="A0A4R6TBM0"/>
<dbReference type="SUPFAM" id="SSF56601">
    <property type="entry name" value="beta-lactamase/transpeptidase-like"/>
    <property type="match status" value="1"/>
</dbReference>
<dbReference type="PROSITE" id="PS51257">
    <property type="entry name" value="PROKAR_LIPOPROTEIN"/>
    <property type="match status" value="1"/>
</dbReference>
<reference evidence="2 3" key="1">
    <citation type="submission" date="2019-03" db="EMBL/GenBank/DDBJ databases">
        <title>Genomic Encyclopedia of Type Strains, Phase III (KMG-III): the genomes of soil and plant-associated and newly described type strains.</title>
        <authorList>
            <person name="Whitman W."/>
        </authorList>
    </citation>
    <scope>NUCLEOTIDE SEQUENCE [LARGE SCALE GENOMIC DNA]</scope>
    <source>
        <strain evidence="2 3">CECT 8283</strain>
    </source>
</reference>
<feature type="domain" description="Beta-lactamase-related" evidence="1">
    <location>
        <begin position="51"/>
        <end position="387"/>
    </location>
</feature>
<dbReference type="InterPro" id="IPR012338">
    <property type="entry name" value="Beta-lactam/transpept-like"/>
</dbReference>
<dbReference type="InterPro" id="IPR050491">
    <property type="entry name" value="AmpC-like"/>
</dbReference>
<organism evidence="2 3">
    <name type="scientific">Tenacibaculum caenipelagi</name>
    <dbReference type="NCBI Taxonomy" id="1325435"/>
    <lineage>
        <taxon>Bacteria</taxon>
        <taxon>Pseudomonadati</taxon>
        <taxon>Bacteroidota</taxon>
        <taxon>Flavobacteriia</taxon>
        <taxon>Flavobacteriales</taxon>
        <taxon>Flavobacteriaceae</taxon>
        <taxon>Tenacibaculum</taxon>
    </lineage>
</organism>
<evidence type="ECO:0000313" key="3">
    <source>
        <dbReference type="Proteomes" id="UP000295390"/>
    </source>
</evidence>
<dbReference type="Pfam" id="PF00144">
    <property type="entry name" value="Beta-lactamase"/>
    <property type="match status" value="1"/>
</dbReference>
<dbReference type="Gene3D" id="3.40.710.10">
    <property type="entry name" value="DD-peptidase/beta-lactamase superfamily"/>
    <property type="match status" value="1"/>
</dbReference>
<dbReference type="PANTHER" id="PTHR46825">
    <property type="entry name" value="D-ALANYL-D-ALANINE-CARBOXYPEPTIDASE/ENDOPEPTIDASE AMPH"/>
    <property type="match status" value="1"/>
</dbReference>
<comment type="caution">
    <text evidence="2">The sequence shown here is derived from an EMBL/GenBank/DDBJ whole genome shotgun (WGS) entry which is preliminary data.</text>
</comment>
<name>A0A4R6TBM0_9FLAO</name>
<dbReference type="PANTHER" id="PTHR46825:SF12">
    <property type="entry name" value="PENICILLIN-BINDING PROTEIN 4"/>
    <property type="match status" value="1"/>
</dbReference>
<dbReference type="Proteomes" id="UP000295390">
    <property type="component" value="Unassembled WGS sequence"/>
</dbReference>
<dbReference type="EMBL" id="SNYH01000004">
    <property type="protein sequence ID" value="TDQ25591.1"/>
    <property type="molecule type" value="Genomic_DNA"/>
</dbReference>
<sequence>MKNIFSILLIIILFQSCKGKSTTETTIDLTKKVENGLTTPVYIEGDSTWSIEERMKHYGIPGASIAVIHNGKIVWTKGYGVTDKESNTPVTEQTLFQAALISMPVTSYGALKLVEQHKVSLDENINSYLKSWKLPDNEFTKEKKATIRNLLNHSAGINLHGIPGYSTDSAIPTLIEILNGTPPAANDPVFANKEPDESIYVSAAGYEIIQQMMIDIEGKTFPEIMNDLVLQPLEMNNSTFNQSLTTKQLTLAATGYLADGSMVKGKRYHYPGMASNGLWTTAEDIAKFIIHIQQTLKGNRSRGLSKNMTELMVTPYGKSSYGTWFQYGLGIQQLNKKDDLYLRHWGWNRGVYAEIMAHRDKDYGVVVLTNSTFPAFNAEVIRAVAQAYEWDNYVPVHKKVEIEQSLVDEIKGRYEGDDVIVEVFQKDNQLFAKNILDEKAEELIKVSDSIFVRRNASRLIQFKPDSENETVNLLYLDRNNGTIAASLVKRNNYNKRPVEFLLEGDFEETLNAYKVLLEQNPTHPTVTEDYLNELGYRFFHEDRMALSQNAFKVNMMLYPDSFKVYDSYAEACMKVGANDLAILNYTKSLELNPLNNRARHKLKELLKSE</sequence>
<dbReference type="RefSeq" id="WP_133536309.1">
    <property type="nucleotide sequence ID" value="NZ_SNYH01000004.1"/>
</dbReference>
<dbReference type="InterPro" id="IPR001466">
    <property type="entry name" value="Beta-lactam-related"/>
</dbReference>
<dbReference type="Gene3D" id="1.25.40.10">
    <property type="entry name" value="Tetratricopeptide repeat domain"/>
    <property type="match status" value="1"/>
</dbReference>
<dbReference type="SUPFAM" id="SSF48452">
    <property type="entry name" value="TPR-like"/>
    <property type="match status" value="1"/>
</dbReference>
<keyword evidence="3" id="KW-1185">Reference proteome</keyword>
<proteinExistence type="predicted"/>
<evidence type="ECO:0000259" key="1">
    <source>
        <dbReference type="Pfam" id="PF00144"/>
    </source>
</evidence>
<protein>
    <submittedName>
        <fullName evidence="2">CubicO group peptidase (Beta-lactamase class C family)</fullName>
    </submittedName>
</protein>
<dbReference type="InterPro" id="IPR011990">
    <property type="entry name" value="TPR-like_helical_dom_sf"/>
</dbReference>
<evidence type="ECO:0000313" key="2">
    <source>
        <dbReference type="EMBL" id="TDQ25591.1"/>
    </source>
</evidence>
<accession>A0A4R6TBM0</accession>
<dbReference type="OrthoDB" id="9797709at2"/>
<gene>
    <name evidence="2" type="ORF">DFQ07_2016</name>
</gene>